<dbReference type="PANTHER" id="PTHR12241:SF147">
    <property type="entry name" value="TUBULIN POLYGLUTAMYLASE TTLL7"/>
    <property type="match status" value="1"/>
</dbReference>
<keyword evidence="4" id="KW-0547">Nucleotide-binding</keyword>
<evidence type="ECO:0000256" key="3">
    <source>
        <dbReference type="ARBA" id="ARBA00022701"/>
    </source>
</evidence>
<organism evidence="8 9">
    <name type="scientific">Owenia fusiformis</name>
    <name type="common">Polychaete worm</name>
    <dbReference type="NCBI Taxonomy" id="6347"/>
    <lineage>
        <taxon>Eukaryota</taxon>
        <taxon>Metazoa</taxon>
        <taxon>Spiralia</taxon>
        <taxon>Lophotrochozoa</taxon>
        <taxon>Annelida</taxon>
        <taxon>Polychaeta</taxon>
        <taxon>Sedentaria</taxon>
        <taxon>Canalipalpata</taxon>
        <taxon>Sabellida</taxon>
        <taxon>Oweniida</taxon>
        <taxon>Oweniidae</taxon>
        <taxon>Owenia</taxon>
    </lineage>
</organism>
<keyword evidence="6" id="KW-0175">Coiled coil</keyword>
<evidence type="ECO:0008006" key="10">
    <source>
        <dbReference type="Google" id="ProtNLM"/>
    </source>
</evidence>
<dbReference type="GO" id="GO:0005874">
    <property type="term" value="C:microtubule"/>
    <property type="evidence" value="ECO:0007669"/>
    <property type="project" value="UniProtKB-KW"/>
</dbReference>
<feature type="compositionally biased region" description="Polar residues" evidence="7">
    <location>
        <begin position="600"/>
        <end position="614"/>
    </location>
</feature>
<feature type="compositionally biased region" description="Polar residues" evidence="7">
    <location>
        <begin position="1"/>
        <end position="14"/>
    </location>
</feature>
<feature type="region of interest" description="Disordered" evidence="7">
    <location>
        <begin position="546"/>
        <end position="672"/>
    </location>
</feature>
<evidence type="ECO:0000256" key="1">
    <source>
        <dbReference type="ARBA" id="ARBA00006820"/>
    </source>
</evidence>
<dbReference type="EMBL" id="CAIIXF020000001">
    <property type="protein sequence ID" value="CAH1775587.1"/>
    <property type="molecule type" value="Genomic_DNA"/>
</dbReference>
<dbReference type="GO" id="GO:0036064">
    <property type="term" value="C:ciliary basal body"/>
    <property type="evidence" value="ECO:0007669"/>
    <property type="project" value="TreeGrafter"/>
</dbReference>
<dbReference type="GO" id="GO:0000226">
    <property type="term" value="P:microtubule cytoskeleton organization"/>
    <property type="evidence" value="ECO:0007669"/>
    <property type="project" value="TreeGrafter"/>
</dbReference>
<dbReference type="GO" id="GO:0005524">
    <property type="term" value="F:ATP binding"/>
    <property type="evidence" value="ECO:0007669"/>
    <property type="project" value="UniProtKB-KW"/>
</dbReference>
<evidence type="ECO:0000313" key="8">
    <source>
        <dbReference type="EMBL" id="CAH1775587.1"/>
    </source>
</evidence>
<keyword evidence="5" id="KW-0067">ATP-binding</keyword>
<evidence type="ECO:0000313" key="9">
    <source>
        <dbReference type="Proteomes" id="UP000749559"/>
    </source>
</evidence>
<feature type="compositionally biased region" description="Basic residues" evidence="7">
    <location>
        <begin position="60"/>
        <end position="70"/>
    </location>
</feature>
<feature type="region of interest" description="Disordered" evidence="7">
    <location>
        <begin position="1"/>
        <end position="71"/>
    </location>
</feature>
<feature type="coiled-coil region" evidence="6">
    <location>
        <begin position="435"/>
        <end position="469"/>
    </location>
</feature>
<gene>
    <name evidence="8" type="ORF">OFUS_LOCUS2876</name>
</gene>
<dbReference type="InterPro" id="IPR004344">
    <property type="entry name" value="TTL/TTLL_fam"/>
</dbReference>
<feature type="compositionally biased region" description="Polar residues" evidence="7">
    <location>
        <begin position="630"/>
        <end position="672"/>
    </location>
</feature>
<dbReference type="PANTHER" id="PTHR12241">
    <property type="entry name" value="TUBULIN POLYGLUTAMYLASE"/>
    <property type="match status" value="1"/>
</dbReference>
<reference evidence="8" key="1">
    <citation type="submission" date="2022-03" db="EMBL/GenBank/DDBJ databases">
        <authorList>
            <person name="Martin C."/>
        </authorList>
    </citation>
    <scope>NUCLEOTIDE SEQUENCE</scope>
</reference>
<evidence type="ECO:0000256" key="6">
    <source>
        <dbReference type="SAM" id="Coils"/>
    </source>
</evidence>
<keyword evidence="3" id="KW-0493">Microtubule</keyword>
<dbReference type="GO" id="GO:0015631">
    <property type="term" value="F:tubulin binding"/>
    <property type="evidence" value="ECO:0007669"/>
    <property type="project" value="TreeGrafter"/>
</dbReference>
<dbReference type="Proteomes" id="UP000749559">
    <property type="component" value="Unassembled WGS sequence"/>
</dbReference>
<proteinExistence type="inferred from homology"/>
<keyword evidence="9" id="KW-1185">Reference proteome</keyword>
<keyword evidence="2" id="KW-0436">Ligase</keyword>
<evidence type="ECO:0000256" key="4">
    <source>
        <dbReference type="ARBA" id="ARBA00022741"/>
    </source>
</evidence>
<comment type="similarity">
    <text evidence="1">Belongs to the tubulin--tyrosine ligase family.</text>
</comment>
<protein>
    <recommendedName>
        <fullName evidence="10">Tubulin polyglutamylase TTLL7</fullName>
    </recommendedName>
</protein>
<evidence type="ECO:0000256" key="2">
    <source>
        <dbReference type="ARBA" id="ARBA00022598"/>
    </source>
</evidence>
<dbReference type="FunFam" id="3.30.470.20:FF:000009">
    <property type="entry name" value="tubulin polyglutamylase TTLL5 isoform X1"/>
    <property type="match status" value="1"/>
</dbReference>
<feature type="compositionally biased region" description="Acidic residues" evidence="7">
    <location>
        <begin position="578"/>
        <end position="592"/>
    </location>
</feature>
<comment type="caution">
    <text evidence="8">The sequence shown here is derived from an EMBL/GenBank/DDBJ whole genome shotgun (WGS) entry which is preliminary data.</text>
</comment>
<dbReference type="GO" id="GO:0070740">
    <property type="term" value="F:tubulin-glutamic acid ligase activity"/>
    <property type="evidence" value="ECO:0007669"/>
    <property type="project" value="TreeGrafter"/>
</dbReference>
<name>A0A8S4N4H5_OWEFU</name>
<sequence length="887" mass="101738">MPSLSRNTNYSVGSLAQERESPRQISQLSHHSHREAANDRARSNKVALDEEEEEHIRALSQKKKAKKKKTPITVNLSGTRYDIVRQMCEANGITVGKDDDPNCYLIWNDSFVSTEKISDLKPFQRVNHFPGMGEICRKDCLARNMMKMAKVHPEEFDFVPKSWIFPSEYSAFQNYAKDLKKKKKHKTYIVKPANGAMGNGIQLFRNAEKIPQNDHIIVQEYIDKPFLVDGYKCDLRIYVLVTSCDPLRLFLYNDGLLRMGTEKYTHPTDSNIDTLFMHLTNYSVNKHSENYEKSGSVETGSKRSLKYFNDYLRKNDYDVRHMWTKITEMLVKTLVVAAPHVLHAYRMCRPGQVPGSDSVCFELLGFDVMLDRKLKPWLIEVNRSPSFGTDEKIDYEIKSGVIGDTIRLLNIKSSDRKKNMAAQKAEAQRRLLRPTKRAEMDMSELDKKRQNVERRKNELKDLLGRLRKESVREDFENRACGCFHRIFPSDDRLKREKMAKLVEDAFTVFLASRGTNMQGELRRTYNNKLREEDVLDMLAQCEADEMEGKTMASTRVRGPKPLIGMPTRVQESRKNNDSDDDSEDDSDDEPDEIATRNQKRAPSTLRTRPPSNISMRGGGVAQNGRPGSGKNANKDTNPPSLSRPTTVQSNQRSSSAMRPLNSRLSNGSARTTSVLEMTNKDEDDEAVKSTLLAINDMRIRFPGKTDEEADIILDKIHENWKFHKPRIASYWLVKLDSIKRRKVIDIVRSNIKAVLQRTYKCTDVDNLRLYRIFSRVFNRLLWSHGQGLWNCFSTASSASWETIFSKSSDVIDPLEMSCCRRIVQLCRDCLLIVYQFAADAKCASGTPSSSYATEDMKRRELKSWNPNQSVSQRYSMSYHGINGVGDS</sequence>
<dbReference type="Pfam" id="PF03133">
    <property type="entry name" value="TTL"/>
    <property type="match status" value="1"/>
</dbReference>
<dbReference type="OrthoDB" id="202825at2759"/>
<dbReference type="SUPFAM" id="SSF56059">
    <property type="entry name" value="Glutathione synthetase ATP-binding domain-like"/>
    <property type="match status" value="1"/>
</dbReference>
<accession>A0A8S4N4H5</accession>
<dbReference type="Gene3D" id="3.30.470.20">
    <property type="entry name" value="ATP-grasp fold, B domain"/>
    <property type="match status" value="1"/>
</dbReference>
<evidence type="ECO:0000256" key="5">
    <source>
        <dbReference type="ARBA" id="ARBA00022840"/>
    </source>
</evidence>
<dbReference type="AlphaFoldDB" id="A0A8S4N4H5"/>
<dbReference type="PROSITE" id="PS51221">
    <property type="entry name" value="TTL"/>
    <property type="match status" value="1"/>
</dbReference>
<evidence type="ECO:0000256" key="7">
    <source>
        <dbReference type="SAM" id="MobiDB-lite"/>
    </source>
</evidence>